<name>A0A5M9MAT5_9EURO</name>
<accession>A0A5M9MAT5</accession>
<evidence type="ECO:0000313" key="1">
    <source>
        <dbReference type="EMBL" id="KAA8641649.1"/>
    </source>
</evidence>
<comment type="caution">
    <text evidence="1">The sequence shown here is derived from an EMBL/GenBank/DDBJ whole genome shotgun (WGS) entry which is preliminary data.</text>
</comment>
<organism evidence="1 2">
    <name type="scientific">Aspergillus tanneri</name>
    <dbReference type="NCBI Taxonomy" id="1220188"/>
    <lineage>
        <taxon>Eukaryota</taxon>
        <taxon>Fungi</taxon>
        <taxon>Dikarya</taxon>
        <taxon>Ascomycota</taxon>
        <taxon>Pezizomycotina</taxon>
        <taxon>Eurotiomycetes</taxon>
        <taxon>Eurotiomycetidae</taxon>
        <taxon>Eurotiales</taxon>
        <taxon>Aspergillaceae</taxon>
        <taxon>Aspergillus</taxon>
        <taxon>Aspergillus subgen. Circumdati</taxon>
    </lineage>
</organism>
<dbReference type="EMBL" id="QUQM01000009">
    <property type="protein sequence ID" value="KAA8641649.1"/>
    <property type="molecule type" value="Genomic_DNA"/>
</dbReference>
<sequence>MAATNFDAAAAGLAAVARAALNCGRFCRGRRFRAGGDPDLDSLDREILGDDEDGT</sequence>
<evidence type="ECO:0000313" key="2">
    <source>
        <dbReference type="Proteomes" id="UP000324241"/>
    </source>
</evidence>
<dbReference type="GeneID" id="54334486"/>
<proteinExistence type="predicted"/>
<dbReference type="RefSeq" id="XP_033421011.1">
    <property type="nucleotide sequence ID" value="XM_033576347.1"/>
</dbReference>
<dbReference type="Proteomes" id="UP000324241">
    <property type="component" value="Unassembled WGS sequence"/>
</dbReference>
<dbReference type="AlphaFoldDB" id="A0A5M9MAT5"/>
<reference evidence="1 2" key="1">
    <citation type="submission" date="2019-08" db="EMBL/GenBank/DDBJ databases">
        <title>The genome sequence of a newly discovered highly antifungal drug resistant Aspergillus species, Aspergillus tanneri NIH 1004.</title>
        <authorList>
            <person name="Mounaud S."/>
            <person name="Singh I."/>
            <person name="Joardar V."/>
            <person name="Pakala S."/>
            <person name="Pakala S."/>
            <person name="Venepally P."/>
            <person name="Chung J.K."/>
            <person name="Losada L."/>
            <person name="Nierman W.C."/>
        </authorList>
    </citation>
    <scope>NUCLEOTIDE SEQUENCE [LARGE SCALE GENOMIC DNA]</scope>
    <source>
        <strain evidence="1 2">NIH1004</strain>
    </source>
</reference>
<protein>
    <submittedName>
        <fullName evidence="1">Uncharacterized protein</fullName>
    </submittedName>
</protein>
<gene>
    <name evidence="1" type="ORF">ATNIH1004_011785</name>
</gene>